<gene>
    <name evidence="2" type="ORF">NTH_02657</name>
</gene>
<organism evidence="2 3">
    <name type="scientific">Nitratireductor thuwali</name>
    <dbReference type="NCBI Taxonomy" id="2267699"/>
    <lineage>
        <taxon>Bacteria</taxon>
        <taxon>Pseudomonadati</taxon>
        <taxon>Pseudomonadota</taxon>
        <taxon>Alphaproteobacteria</taxon>
        <taxon>Hyphomicrobiales</taxon>
        <taxon>Phyllobacteriaceae</taxon>
        <taxon>Nitratireductor</taxon>
    </lineage>
</organism>
<proteinExistence type="predicted"/>
<keyword evidence="3" id="KW-1185">Reference proteome</keyword>
<evidence type="ECO:0000313" key="2">
    <source>
        <dbReference type="EMBL" id="UUP18177.1"/>
    </source>
</evidence>
<protein>
    <recommendedName>
        <fullName evidence="1">DUF4440 domain-containing protein</fullName>
    </recommendedName>
</protein>
<reference evidence="2 3" key="1">
    <citation type="submission" date="2018-07" db="EMBL/GenBank/DDBJ databases">
        <title>Genome sequence of Nitratireductor thuwali#1536.</title>
        <authorList>
            <person name="Michoud G."/>
            <person name="Merlino G."/>
            <person name="Sefrji F.O."/>
            <person name="Daffonchio D."/>
        </authorList>
    </citation>
    <scope>NUCLEOTIDE SEQUENCE [LARGE SCALE GENOMIC DNA]</scope>
    <source>
        <strain evidence="3">Nit1536</strain>
    </source>
</reference>
<feature type="domain" description="DUF4440" evidence="1">
    <location>
        <begin position="18"/>
        <end position="105"/>
    </location>
</feature>
<evidence type="ECO:0000259" key="1">
    <source>
        <dbReference type="Pfam" id="PF14534"/>
    </source>
</evidence>
<name>A0ABY5MN43_9HYPH</name>
<dbReference type="Pfam" id="PF14534">
    <property type="entry name" value="DUF4440"/>
    <property type="match status" value="1"/>
</dbReference>
<sequence>MNDDQVWKSEERLWLEGAAAYEELLHPECVMAFSPPVGIMQGIKIAESIRHAPRWKSVTMTRRAVCRSKGVIVLAYYARGERDTGDPYLAYCTSTYVQREDGWQIVQHQQTPAEI</sequence>
<dbReference type="InterPro" id="IPR032710">
    <property type="entry name" value="NTF2-like_dom_sf"/>
</dbReference>
<dbReference type="Proteomes" id="UP001342418">
    <property type="component" value="Chromosome"/>
</dbReference>
<evidence type="ECO:0000313" key="3">
    <source>
        <dbReference type="Proteomes" id="UP001342418"/>
    </source>
</evidence>
<accession>A0ABY5MN43</accession>
<dbReference type="Gene3D" id="3.10.450.50">
    <property type="match status" value="1"/>
</dbReference>
<dbReference type="EMBL" id="CP030941">
    <property type="protein sequence ID" value="UUP18177.1"/>
    <property type="molecule type" value="Genomic_DNA"/>
</dbReference>
<dbReference type="InterPro" id="IPR027843">
    <property type="entry name" value="DUF4440"/>
</dbReference>
<dbReference type="SUPFAM" id="SSF54427">
    <property type="entry name" value="NTF2-like"/>
    <property type="match status" value="1"/>
</dbReference>
<dbReference type="RefSeq" id="WP_338530433.1">
    <property type="nucleotide sequence ID" value="NZ_CP030941.1"/>
</dbReference>